<evidence type="ECO:0000259" key="4">
    <source>
        <dbReference type="SMART" id="SM00062"/>
    </source>
</evidence>
<evidence type="ECO:0000256" key="1">
    <source>
        <dbReference type="ARBA" id="ARBA00010333"/>
    </source>
</evidence>
<name>A0A5C9A8V1_9GAMM</name>
<dbReference type="InterPro" id="IPR001638">
    <property type="entry name" value="Solute-binding_3/MltF_N"/>
</dbReference>
<dbReference type="Gene3D" id="3.40.190.10">
    <property type="entry name" value="Periplasmic binding protein-like II"/>
    <property type="match status" value="2"/>
</dbReference>
<evidence type="ECO:0000256" key="3">
    <source>
        <dbReference type="SAM" id="SignalP"/>
    </source>
</evidence>
<dbReference type="EMBL" id="VRZA01000001">
    <property type="protein sequence ID" value="TXS96482.1"/>
    <property type="molecule type" value="Genomic_DNA"/>
</dbReference>
<dbReference type="SMART" id="SM00062">
    <property type="entry name" value="PBPb"/>
    <property type="match status" value="1"/>
</dbReference>
<dbReference type="PANTHER" id="PTHR35936:SF25">
    <property type="entry name" value="ABC TRANSPORTER SUBSTRATE-BINDING PROTEIN"/>
    <property type="match status" value="1"/>
</dbReference>
<keyword evidence="6" id="KW-1185">Reference proteome</keyword>
<evidence type="ECO:0000256" key="2">
    <source>
        <dbReference type="ARBA" id="ARBA00022729"/>
    </source>
</evidence>
<feature type="domain" description="Solute-binding protein family 3/N-terminal" evidence="4">
    <location>
        <begin position="29"/>
        <end position="256"/>
    </location>
</feature>
<comment type="similarity">
    <text evidence="1">Belongs to the bacterial solute-binding protein 3 family.</text>
</comment>
<proteinExistence type="inferred from homology"/>
<feature type="chain" id="PRO_5022725587" evidence="3">
    <location>
        <begin position="21"/>
        <end position="264"/>
    </location>
</feature>
<dbReference type="Proteomes" id="UP000321039">
    <property type="component" value="Unassembled WGS sequence"/>
</dbReference>
<keyword evidence="2 3" id="KW-0732">Signal</keyword>
<evidence type="ECO:0000313" key="6">
    <source>
        <dbReference type="Proteomes" id="UP000321039"/>
    </source>
</evidence>
<accession>A0A5C9A8V1</accession>
<evidence type="ECO:0000313" key="5">
    <source>
        <dbReference type="EMBL" id="TXS96482.1"/>
    </source>
</evidence>
<dbReference type="AlphaFoldDB" id="A0A5C9A8V1"/>
<gene>
    <name evidence="5" type="ORF">FV139_03090</name>
</gene>
<organism evidence="5 6">
    <name type="scientific">Parahaliea maris</name>
    <dbReference type="NCBI Taxonomy" id="2716870"/>
    <lineage>
        <taxon>Bacteria</taxon>
        <taxon>Pseudomonadati</taxon>
        <taxon>Pseudomonadota</taxon>
        <taxon>Gammaproteobacteria</taxon>
        <taxon>Cellvibrionales</taxon>
        <taxon>Halieaceae</taxon>
        <taxon>Parahaliea</taxon>
    </lineage>
</organism>
<protein>
    <submittedName>
        <fullName evidence="5">Amino acid ABC transporter substrate-binding protein</fullName>
    </submittedName>
</protein>
<comment type="caution">
    <text evidence="5">The sequence shown here is derived from an EMBL/GenBank/DDBJ whole genome shotgun (WGS) entry which is preliminary data.</text>
</comment>
<feature type="signal peptide" evidence="3">
    <location>
        <begin position="1"/>
        <end position="20"/>
    </location>
</feature>
<dbReference type="RefSeq" id="WP_148066754.1">
    <property type="nucleotide sequence ID" value="NZ_VRZA01000001.1"/>
</dbReference>
<dbReference type="Pfam" id="PF00497">
    <property type="entry name" value="SBP_bac_3"/>
    <property type="match status" value="1"/>
</dbReference>
<reference evidence="5 6" key="1">
    <citation type="submission" date="2019-08" db="EMBL/GenBank/DDBJ databases">
        <title>Parahaliea maris sp. nov., isolated from the surface seawater.</title>
        <authorList>
            <person name="Liu Y."/>
        </authorList>
    </citation>
    <scope>NUCLEOTIDE SEQUENCE [LARGE SCALE GENOMIC DNA]</scope>
    <source>
        <strain evidence="5 6">HSLHS9</strain>
    </source>
</reference>
<dbReference type="SUPFAM" id="SSF53850">
    <property type="entry name" value="Periplasmic binding protein-like II"/>
    <property type="match status" value="1"/>
</dbReference>
<sequence length="264" mass="29522">MHARLLVVALLFLTSLFPMAGRAAGEAPLLRIAVPDDFPPFYYTDADGEFRGVSYDVVLALCERLGYRVESSQFPTMQVMLDELGAGRQDLTVNLTETPERAKLALFTATPHVHETQDLIVRADSDMQFDGNLDSLRNYRIGQIYGWTYGAEFDGAGYLDREFANSSEEQLRGLLGGRFDAAINNGAFFLHLAAELGIDKALRVLSPPVFSLPVTIAVSRKYPRASALRAELEEAVEDFLLSPEYQEILRRYGFLPQRELEVHP</sequence>
<dbReference type="PANTHER" id="PTHR35936">
    <property type="entry name" value="MEMBRANE-BOUND LYTIC MUREIN TRANSGLYCOSYLASE F"/>
    <property type="match status" value="1"/>
</dbReference>